<feature type="compositionally biased region" description="Low complexity" evidence="1">
    <location>
        <begin position="149"/>
        <end position="164"/>
    </location>
</feature>
<protein>
    <recommendedName>
        <fullName evidence="4">Transcriptional regulatory protein RXT2 N-terminal domain-containing protein</fullName>
    </recommendedName>
</protein>
<evidence type="ECO:0008006" key="4">
    <source>
        <dbReference type="Google" id="ProtNLM"/>
    </source>
</evidence>
<feature type="region of interest" description="Disordered" evidence="1">
    <location>
        <begin position="143"/>
        <end position="164"/>
    </location>
</feature>
<name>A0ABR1W4S9_9PEZI</name>
<evidence type="ECO:0000313" key="3">
    <source>
        <dbReference type="Proteomes" id="UP001446871"/>
    </source>
</evidence>
<sequence length="204" mass="23042">MSNPDRLKHPLGDEDTNTAPPPKRVKRNESDHYYSTSHSSASKVDQQMPDDNKNSVNKKEPENVFSDILADEIVDKDTLDVLMGEAPYAHHLITEDDTPGQQQLELGDAPNIGTPEDNNLLLNKQFMEADLQLFRSQLAEAETKLQEIPSPQQQQQQPQDPAAAAQIHQRQLLLNERLVLMAMIKSSEDWLRYIEHGDPLDNTA</sequence>
<feature type="compositionally biased region" description="Basic and acidic residues" evidence="1">
    <location>
        <begin position="50"/>
        <end position="62"/>
    </location>
</feature>
<organism evidence="2 3">
    <name type="scientific">Apiospora saccharicola</name>
    <dbReference type="NCBI Taxonomy" id="335842"/>
    <lineage>
        <taxon>Eukaryota</taxon>
        <taxon>Fungi</taxon>
        <taxon>Dikarya</taxon>
        <taxon>Ascomycota</taxon>
        <taxon>Pezizomycotina</taxon>
        <taxon>Sordariomycetes</taxon>
        <taxon>Xylariomycetidae</taxon>
        <taxon>Amphisphaeriales</taxon>
        <taxon>Apiosporaceae</taxon>
        <taxon>Apiospora</taxon>
    </lineage>
</organism>
<evidence type="ECO:0000256" key="1">
    <source>
        <dbReference type="SAM" id="MobiDB-lite"/>
    </source>
</evidence>
<comment type="caution">
    <text evidence="2">The sequence shown here is derived from an EMBL/GenBank/DDBJ whole genome shotgun (WGS) entry which is preliminary data.</text>
</comment>
<dbReference type="EMBL" id="JAQQWM010000002">
    <property type="protein sequence ID" value="KAK8078447.1"/>
    <property type="molecule type" value="Genomic_DNA"/>
</dbReference>
<reference evidence="2 3" key="1">
    <citation type="submission" date="2023-01" db="EMBL/GenBank/DDBJ databases">
        <title>Analysis of 21 Apiospora genomes using comparative genomics revels a genus with tremendous synthesis potential of carbohydrate active enzymes and secondary metabolites.</title>
        <authorList>
            <person name="Sorensen T."/>
        </authorList>
    </citation>
    <scope>NUCLEOTIDE SEQUENCE [LARGE SCALE GENOMIC DNA]</scope>
    <source>
        <strain evidence="2 3">CBS 83171</strain>
    </source>
</reference>
<feature type="compositionally biased region" description="Polar residues" evidence="1">
    <location>
        <begin position="33"/>
        <end position="45"/>
    </location>
</feature>
<gene>
    <name evidence="2" type="ORF">PG996_004617</name>
</gene>
<evidence type="ECO:0000313" key="2">
    <source>
        <dbReference type="EMBL" id="KAK8078447.1"/>
    </source>
</evidence>
<accession>A0ABR1W4S9</accession>
<feature type="region of interest" description="Disordered" evidence="1">
    <location>
        <begin position="1"/>
        <end position="64"/>
    </location>
</feature>
<proteinExistence type="predicted"/>
<dbReference type="Proteomes" id="UP001446871">
    <property type="component" value="Unassembled WGS sequence"/>
</dbReference>
<feature type="compositionally biased region" description="Basic and acidic residues" evidence="1">
    <location>
        <begin position="1"/>
        <end position="12"/>
    </location>
</feature>
<keyword evidence="3" id="KW-1185">Reference proteome</keyword>